<dbReference type="AlphaFoldDB" id="A0A7J6RUM5"/>
<protein>
    <submittedName>
        <fullName evidence="1">Uncharacterized protein</fullName>
    </submittedName>
</protein>
<evidence type="ECO:0000313" key="1">
    <source>
        <dbReference type="EMBL" id="KAF4724357.1"/>
    </source>
</evidence>
<sequence>MQGLTMDDTVLILRSYLDERLAEIDELNERMARIRAETEQDLHLALALMIDCGQIRYSLNQKDSEMKERLRFLQERNDAKVEELQTKYIAMVEKLSEAQRSGAVDRDELTRKFSKNLLETEKEYEDKLKVQYEREEKRLEEIDLLDCGWY</sequence>
<reference evidence="1 2" key="1">
    <citation type="submission" date="2020-04" db="EMBL/GenBank/DDBJ databases">
        <title>Perkinsus olseni comparative genomics.</title>
        <authorList>
            <person name="Bogema D.R."/>
        </authorList>
    </citation>
    <scope>NUCLEOTIDE SEQUENCE [LARGE SCALE GENOMIC DNA]</scope>
    <source>
        <strain evidence="1">ATCC PRA-205</strain>
    </source>
</reference>
<dbReference type="EMBL" id="JABANM010019502">
    <property type="protein sequence ID" value="KAF4724357.1"/>
    <property type="molecule type" value="Genomic_DNA"/>
</dbReference>
<gene>
    <name evidence="1" type="ORF">FOZ62_007929</name>
</gene>
<proteinExistence type="predicted"/>
<organism evidence="1 2">
    <name type="scientific">Perkinsus olseni</name>
    <name type="common">Perkinsus atlanticus</name>
    <dbReference type="NCBI Taxonomy" id="32597"/>
    <lineage>
        <taxon>Eukaryota</taxon>
        <taxon>Sar</taxon>
        <taxon>Alveolata</taxon>
        <taxon>Perkinsozoa</taxon>
        <taxon>Perkinsea</taxon>
        <taxon>Perkinsida</taxon>
        <taxon>Perkinsidae</taxon>
        <taxon>Perkinsus</taxon>
    </lineage>
</organism>
<comment type="caution">
    <text evidence="1">The sequence shown here is derived from an EMBL/GenBank/DDBJ whole genome shotgun (WGS) entry which is preliminary data.</text>
</comment>
<accession>A0A7J6RUM5</accession>
<dbReference type="Proteomes" id="UP000574390">
    <property type="component" value="Unassembled WGS sequence"/>
</dbReference>
<name>A0A7J6RUM5_PEROL</name>
<evidence type="ECO:0000313" key="2">
    <source>
        <dbReference type="Proteomes" id="UP000574390"/>
    </source>
</evidence>